<protein>
    <submittedName>
        <fullName evidence="1">Uncharacterized protein</fullName>
    </submittedName>
</protein>
<dbReference type="Proteomes" id="UP000790709">
    <property type="component" value="Unassembled WGS sequence"/>
</dbReference>
<proteinExistence type="predicted"/>
<evidence type="ECO:0000313" key="1">
    <source>
        <dbReference type="EMBL" id="KAH7920306.1"/>
    </source>
</evidence>
<dbReference type="EMBL" id="MU266590">
    <property type="protein sequence ID" value="KAH7920306.1"/>
    <property type="molecule type" value="Genomic_DNA"/>
</dbReference>
<comment type="caution">
    <text evidence="1">The sequence shown here is derived from an EMBL/GenBank/DDBJ whole genome shotgun (WGS) entry which is preliminary data.</text>
</comment>
<evidence type="ECO:0000313" key="2">
    <source>
        <dbReference type="Proteomes" id="UP000790709"/>
    </source>
</evidence>
<reference evidence="1" key="1">
    <citation type="journal article" date="2021" name="New Phytol.">
        <title>Evolutionary innovations through gain and loss of genes in the ectomycorrhizal Boletales.</title>
        <authorList>
            <person name="Wu G."/>
            <person name="Miyauchi S."/>
            <person name="Morin E."/>
            <person name="Kuo A."/>
            <person name="Drula E."/>
            <person name="Varga T."/>
            <person name="Kohler A."/>
            <person name="Feng B."/>
            <person name="Cao Y."/>
            <person name="Lipzen A."/>
            <person name="Daum C."/>
            <person name="Hundley H."/>
            <person name="Pangilinan J."/>
            <person name="Johnson J."/>
            <person name="Barry K."/>
            <person name="LaButti K."/>
            <person name="Ng V."/>
            <person name="Ahrendt S."/>
            <person name="Min B."/>
            <person name="Choi I.G."/>
            <person name="Park H."/>
            <person name="Plett J.M."/>
            <person name="Magnuson J."/>
            <person name="Spatafora J.W."/>
            <person name="Nagy L.G."/>
            <person name="Henrissat B."/>
            <person name="Grigoriev I.V."/>
            <person name="Yang Z.L."/>
            <person name="Xu J."/>
            <person name="Martin F.M."/>
        </authorList>
    </citation>
    <scope>NUCLEOTIDE SEQUENCE</scope>
    <source>
        <strain evidence="1">KUC20120723A-06</strain>
    </source>
</reference>
<keyword evidence="2" id="KW-1185">Reference proteome</keyword>
<gene>
    <name evidence="1" type="ORF">BV22DRAFT_1039997</name>
</gene>
<sequence length="63" mass="6572">MSQPKIVIIGAGVGGLSFAIALKRKLGFVNFTIYEKASEVGGCWRANTYPVRIPGVAGSYGPG</sequence>
<accession>A0ACB8B3M7</accession>
<organism evidence="1 2">
    <name type="scientific">Leucogyrophana mollusca</name>
    <dbReference type="NCBI Taxonomy" id="85980"/>
    <lineage>
        <taxon>Eukaryota</taxon>
        <taxon>Fungi</taxon>
        <taxon>Dikarya</taxon>
        <taxon>Basidiomycota</taxon>
        <taxon>Agaricomycotina</taxon>
        <taxon>Agaricomycetes</taxon>
        <taxon>Agaricomycetidae</taxon>
        <taxon>Boletales</taxon>
        <taxon>Boletales incertae sedis</taxon>
        <taxon>Leucogyrophana</taxon>
    </lineage>
</organism>
<name>A0ACB8B3M7_9AGAM</name>